<evidence type="ECO:0000313" key="3">
    <source>
        <dbReference type="Proteomes" id="UP000053647"/>
    </source>
</evidence>
<feature type="compositionally biased region" description="Basic and acidic residues" evidence="1">
    <location>
        <begin position="164"/>
        <end position="175"/>
    </location>
</feature>
<feature type="compositionally biased region" description="Basic and acidic residues" evidence="1">
    <location>
        <begin position="39"/>
        <end position="89"/>
    </location>
</feature>
<dbReference type="OrthoDB" id="2711649at2759"/>
<protein>
    <submittedName>
        <fullName evidence="2">Uncharacterized protein</fullName>
    </submittedName>
</protein>
<feature type="compositionally biased region" description="Pro residues" evidence="1">
    <location>
        <begin position="131"/>
        <end position="163"/>
    </location>
</feature>
<feature type="compositionally biased region" description="Basic and acidic residues" evidence="1">
    <location>
        <begin position="98"/>
        <end position="110"/>
    </location>
</feature>
<feature type="region of interest" description="Disordered" evidence="1">
    <location>
        <begin position="239"/>
        <end position="323"/>
    </location>
</feature>
<reference evidence="2 3" key="1">
    <citation type="submission" date="2014-06" db="EMBL/GenBank/DDBJ databases">
        <authorList>
            <consortium name="DOE Joint Genome Institute"/>
            <person name="Kuo A."/>
            <person name="Kohler A."/>
            <person name="Nagy L.G."/>
            <person name="Floudas D."/>
            <person name="Copeland A."/>
            <person name="Barry K.W."/>
            <person name="Cichocki N."/>
            <person name="Veneault-Fourrey C."/>
            <person name="LaButti K."/>
            <person name="Lindquist E.A."/>
            <person name="Lipzen A."/>
            <person name="Lundell T."/>
            <person name="Morin E."/>
            <person name="Murat C."/>
            <person name="Sun H."/>
            <person name="Tunlid A."/>
            <person name="Henrissat B."/>
            <person name="Grigoriev I.V."/>
            <person name="Hibbett D.S."/>
            <person name="Martin F."/>
            <person name="Nordberg H.P."/>
            <person name="Cantor M.N."/>
            <person name="Hua S.X."/>
        </authorList>
    </citation>
    <scope>NUCLEOTIDE SEQUENCE [LARGE SCALE GENOMIC DNA]</scope>
    <source>
        <strain evidence="2 3">ATCC 200175</strain>
    </source>
</reference>
<dbReference type="HOGENOM" id="CLU_007654_1_0_1"/>
<organism evidence="2 3">
    <name type="scientific">Paxillus involutus ATCC 200175</name>
    <dbReference type="NCBI Taxonomy" id="664439"/>
    <lineage>
        <taxon>Eukaryota</taxon>
        <taxon>Fungi</taxon>
        <taxon>Dikarya</taxon>
        <taxon>Basidiomycota</taxon>
        <taxon>Agaricomycotina</taxon>
        <taxon>Agaricomycetes</taxon>
        <taxon>Agaricomycetidae</taxon>
        <taxon>Boletales</taxon>
        <taxon>Paxilineae</taxon>
        <taxon>Paxillaceae</taxon>
        <taxon>Paxillus</taxon>
    </lineage>
</organism>
<keyword evidence="3" id="KW-1185">Reference proteome</keyword>
<feature type="compositionally biased region" description="Basic and acidic residues" evidence="1">
    <location>
        <begin position="259"/>
        <end position="278"/>
    </location>
</feature>
<feature type="compositionally biased region" description="Basic and acidic residues" evidence="1">
    <location>
        <begin position="304"/>
        <end position="323"/>
    </location>
</feature>
<sequence>MPLEGEKNGQQSSGHGDETGTHQVETPRHKSTTQQPRRTPYDQRSNGEDRGVAVGHREAAGARDEVGERYDDQETSNRVDEERSRRGEAKDDEEDREDEGRPNEGEERRTAATIANVNGQYTTTEAWDLPPESPPFPHHPAPQPPPSSPLSPPSPIPPTSPPYPERRGDDVDTTKSNKTPARRRADAVHDPGGETKKPPSVRLEGESGRQSSLHVETDDVETDNLKTCKTAAQRMCADALHNPGGQTDAPGSQPPSIRLEGEKDKASSLYVEADHVEADNNDVGTVDHDHDTQQSPRRPVGTPDGDKRRPSEPTEPPDEKHGE</sequence>
<proteinExistence type="predicted"/>
<reference evidence="3" key="2">
    <citation type="submission" date="2015-01" db="EMBL/GenBank/DDBJ databases">
        <title>Evolutionary Origins and Diversification of the Mycorrhizal Mutualists.</title>
        <authorList>
            <consortium name="DOE Joint Genome Institute"/>
            <consortium name="Mycorrhizal Genomics Consortium"/>
            <person name="Kohler A."/>
            <person name="Kuo A."/>
            <person name="Nagy L.G."/>
            <person name="Floudas D."/>
            <person name="Copeland A."/>
            <person name="Barry K.W."/>
            <person name="Cichocki N."/>
            <person name="Veneault-Fourrey C."/>
            <person name="LaButti K."/>
            <person name="Lindquist E.A."/>
            <person name="Lipzen A."/>
            <person name="Lundell T."/>
            <person name="Morin E."/>
            <person name="Murat C."/>
            <person name="Riley R."/>
            <person name="Ohm R."/>
            <person name="Sun H."/>
            <person name="Tunlid A."/>
            <person name="Henrissat B."/>
            <person name="Grigoriev I.V."/>
            <person name="Hibbett D.S."/>
            <person name="Martin F."/>
        </authorList>
    </citation>
    <scope>NUCLEOTIDE SEQUENCE [LARGE SCALE GENOMIC DNA]</scope>
    <source>
        <strain evidence="3">ATCC 200175</strain>
    </source>
</reference>
<accession>A0A0C9TAA8</accession>
<dbReference type="EMBL" id="KN821219">
    <property type="protein sequence ID" value="KIJ05132.1"/>
    <property type="molecule type" value="Genomic_DNA"/>
</dbReference>
<evidence type="ECO:0000256" key="1">
    <source>
        <dbReference type="SAM" id="MobiDB-lite"/>
    </source>
</evidence>
<gene>
    <name evidence="2" type="ORF">PAXINDRAFT_21586</name>
</gene>
<dbReference type="AlphaFoldDB" id="A0A0C9TAA8"/>
<feature type="compositionally biased region" description="Basic and acidic residues" evidence="1">
    <location>
        <begin position="183"/>
        <end position="207"/>
    </location>
</feature>
<dbReference type="Proteomes" id="UP000053647">
    <property type="component" value="Unassembled WGS sequence"/>
</dbReference>
<evidence type="ECO:0000313" key="2">
    <source>
        <dbReference type="EMBL" id="KIJ05132.1"/>
    </source>
</evidence>
<feature type="compositionally biased region" description="Polar residues" evidence="1">
    <location>
        <begin position="113"/>
        <end position="125"/>
    </location>
</feature>
<feature type="compositionally biased region" description="Basic and acidic residues" evidence="1">
    <location>
        <begin position="15"/>
        <end position="28"/>
    </location>
</feature>
<feature type="region of interest" description="Disordered" evidence="1">
    <location>
        <begin position="1"/>
        <end position="226"/>
    </location>
</feature>
<name>A0A0C9TAA8_PAXIN</name>